<dbReference type="CDD" id="cd14688">
    <property type="entry name" value="bZIP_YAP"/>
    <property type="match status" value="1"/>
</dbReference>
<protein>
    <submittedName>
        <fullName evidence="2">G8853 protein</fullName>
    </submittedName>
</protein>
<organism evidence="2 3">
    <name type="scientific">Coccomyxa viridis</name>
    <dbReference type="NCBI Taxonomy" id="1274662"/>
    <lineage>
        <taxon>Eukaryota</taxon>
        <taxon>Viridiplantae</taxon>
        <taxon>Chlorophyta</taxon>
        <taxon>core chlorophytes</taxon>
        <taxon>Trebouxiophyceae</taxon>
        <taxon>Trebouxiophyceae incertae sedis</taxon>
        <taxon>Coccomyxaceae</taxon>
        <taxon>Coccomyxa</taxon>
    </lineage>
</organism>
<comment type="caution">
    <text evidence="2">The sequence shown here is derived from an EMBL/GenBank/DDBJ whole genome shotgun (WGS) entry which is preliminary data.</text>
</comment>
<evidence type="ECO:0000256" key="1">
    <source>
        <dbReference type="SAM" id="MobiDB-lite"/>
    </source>
</evidence>
<proteinExistence type="predicted"/>
<dbReference type="EMBL" id="CAXHTA020000015">
    <property type="protein sequence ID" value="CAL5226041.1"/>
    <property type="molecule type" value="Genomic_DNA"/>
</dbReference>
<sequence length="844" mass="90005">MAVRWAETGIFNALETQLLDTVSGGSVLDGLQLLDWSQGSILSSNDSLTADSCTPGADWHLPEWGQSPSPGTASAHYQCVSPLLLLSSSNSADKVLLRPAQNLLPSSGSGDSTTLESLTEYNPYTQQSHQLTGLLPLEGCATSTSTESYSGCHMVAKTASAQLVTDPCLPLTGLQLEVRALSLPAELQTYIEWIDDIPSVPATSVQLPGSDILTRSWSLGVPAQEDAIVLPKRAASIGSNESLALAEEQAVPPLGHADLALLPSNKWLPSLTSLSALISLPSALNTMPLSRGPAPEALKGFTIVPSHQGPQGILKVPSLPNFPLACLLDQAPASESMGPPAAADMPVLPSLGLPARIFPHEFGMPMLPKPAAAPARPVQRTARRASARVALTEDLSGDSAWERDSPPQRSRCARRRLPKEETEPVPEAVARNRITQRHYLQRKKGKVAAMHAHVPELEARLAQLQAEVAPLVERHQVLSDQLPWKQQLEEVQFMASLGDFQESMPPGNLGSRESFLQRYSEDPLAACTSILGQHNLRQTNHFDTITTGLPQIEASSIQGAHAADGDDAEKLHALMPEVLVKLRLSKRQKDQLAGQGKEIASAKIMQSEGCDSIAVSLQSTLTGSTESMHLGWRCSLLTHVLCGELAGLAQHGADVEERSIALCAEVLSASQEAKLAHLTRMRLGACSALCMEVMCQKAGLKLPWTLPAALKVPKAAQAPKASPTQAKMLAMKDIGIAEGTLNGELFDLQKAATGRHATLGERTGMESAVIPSGTSDCSEAITAAVPAPVMKRERAADIEKPSHLTKRSKVGPVLVDFQMDAKRPLLQGDEPLIGGGCLPREPTW</sequence>
<evidence type="ECO:0000313" key="3">
    <source>
        <dbReference type="Proteomes" id="UP001497392"/>
    </source>
</evidence>
<evidence type="ECO:0000313" key="2">
    <source>
        <dbReference type="EMBL" id="CAL5226041.1"/>
    </source>
</evidence>
<dbReference type="Proteomes" id="UP001497392">
    <property type="component" value="Unassembled WGS sequence"/>
</dbReference>
<keyword evidence="3" id="KW-1185">Reference proteome</keyword>
<gene>
    <name evidence="2" type="primary">g8853</name>
    <name evidence="2" type="ORF">VP750_LOCUS7947</name>
</gene>
<feature type="region of interest" description="Disordered" evidence="1">
    <location>
        <begin position="393"/>
        <end position="426"/>
    </location>
</feature>
<name>A0ABP1G1F5_9CHLO</name>
<accession>A0ABP1G1F5</accession>
<reference evidence="2 3" key="1">
    <citation type="submission" date="2024-06" db="EMBL/GenBank/DDBJ databases">
        <authorList>
            <person name="Kraege A."/>
            <person name="Thomma B."/>
        </authorList>
    </citation>
    <scope>NUCLEOTIDE SEQUENCE [LARGE SCALE GENOMIC DNA]</scope>
</reference>